<feature type="signal peptide" evidence="1">
    <location>
        <begin position="1"/>
        <end position="27"/>
    </location>
</feature>
<protein>
    <submittedName>
        <fullName evidence="2">YiiG family protein</fullName>
    </submittedName>
</protein>
<organism evidence="2 3">
    <name type="scientific">Rhodopseudomonas telluris</name>
    <dbReference type="NCBI Taxonomy" id="644215"/>
    <lineage>
        <taxon>Bacteria</taxon>
        <taxon>Pseudomonadati</taxon>
        <taxon>Pseudomonadota</taxon>
        <taxon>Alphaproteobacteria</taxon>
        <taxon>Hyphomicrobiales</taxon>
        <taxon>Nitrobacteraceae</taxon>
        <taxon>Rhodopseudomonas</taxon>
    </lineage>
</organism>
<dbReference type="InterPro" id="IPR024291">
    <property type="entry name" value="DUF3829"/>
</dbReference>
<evidence type="ECO:0000313" key="2">
    <source>
        <dbReference type="EMBL" id="MFC0240136.1"/>
    </source>
</evidence>
<sequence length="316" mass="34813">MTATRRSAVRLLVGSVLSLVVVAPALAAETAGSPDTLNDKLNAYIGCLNRLSGRAFDSRERYFSWAAKTGPTGKERIIYGTYTIYDTKDCRAAVEKANALEPHEADLEAAAAAYADAVGKLEPLLKETDDYYTQENYKDDKMAKGKALHPRLVAAWDAFADADRKLRSGVETIKDRQSTAKLAEIERSEGRKARYQVEATMIDAKRVVRAVNTDKPDLAALTEAVGAYEKTVAANEAFTEGERNAKIGSMFMSNAKSFLVTAKQLMRRQRDKTPYSTGEKMMLNNAGSGWMVEGSPPRLLRDYNQLVDSYNRGPAF</sequence>
<keyword evidence="3" id="KW-1185">Reference proteome</keyword>
<dbReference type="Proteomes" id="UP001589775">
    <property type="component" value="Unassembled WGS sequence"/>
</dbReference>
<name>A0ABV6EPI4_9BRAD</name>
<evidence type="ECO:0000313" key="3">
    <source>
        <dbReference type="Proteomes" id="UP001589775"/>
    </source>
</evidence>
<evidence type="ECO:0000256" key="1">
    <source>
        <dbReference type="SAM" id="SignalP"/>
    </source>
</evidence>
<accession>A0ABV6EPI4</accession>
<dbReference type="RefSeq" id="WP_378385600.1">
    <property type="nucleotide sequence ID" value="NZ_JBHLWM010000001.1"/>
</dbReference>
<feature type="chain" id="PRO_5045651675" evidence="1">
    <location>
        <begin position="28"/>
        <end position="316"/>
    </location>
</feature>
<gene>
    <name evidence="2" type="ORF">ACFFJ6_06635</name>
</gene>
<dbReference type="EMBL" id="JBHLWM010000001">
    <property type="protein sequence ID" value="MFC0240136.1"/>
    <property type="molecule type" value="Genomic_DNA"/>
</dbReference>
<reference evidence="2 3" key="1">
    <citation type="submission" date="2024-09" db="EMBL/GenBank/DDBJ databases">
        <authorList>
            <person name="Sun Q."/>
            <person name="Mori K."/>
        </authorList>
    </citation>
    <scope>NUCLEOTIDE SEQUENCE [LARGE SCALE GENOMIC DNA]</scope>
    <source>
        <strain evidence="2 3">KCTC 23279</strain>
    </source>
</reference>
<comment type="caution">
    <text evidence="2">The sequence shown here is derived from an EMBL/GenBank/DDBJ whole genome shotgun (WGS) entry which is preliminary data.</text>
</comment>
<keyword evidence="1" id="KW-0732">Signal</keyword>
<proteinExistence type="predicted"/>
<dbReference type="Pfam" id="PF12889">
    <property type="entry name" value="DUF3829"/>
    <property type="match status" value="1"/>
</dbReference>